<dbReference type="Proteomes" id="UP000077248">
    <property type="component" value="Unassembled WGS sequence"/>
</dbReference>
<gene>
    <name evidence="2" type="ORF">CC77DRAFT_16433</name>
</gene>
<dbReference type="RefSeq" id="XP_018391385.1">
    <property type="nucleotide sequence ID" value="XM_018530370.1"/>
</dbReference>
<dbReference type="AlphaFoldDB" id="A0A177E1Y4"/>
<evidence type="ECO:0000313" key="3">
    <source>
        <dbReference type="Proteomes" id="UP000077248"/>
    </source>
</evidence>
<dbReference type="Gene3D" id="3.40.50.1110">
    <property type="entry name" value="SGNH hydrolase"/>
    <property type="match status" value="1"/>
</dbReference>
<dbReference type="STRING" id="5599.A0A177E1Y4"/>
<dbReference type="SUPFAM" id="SSF52266">
    <property type="entry name" value="SGNH hydrolase"/>
    <property type="match status" value="1"/>
</dbReference>
<dbReference type="InterPro" id="IPR013830">
    <property type="entry name" value="SGNH_hydro"/>
</dbReference>
<accession>A0A177E1Y4</accession>
<protein>
    <submittedName>
        <fullName evidence="2">SGNH hydrolase</fullName>
    </submittedName>
</protein>
<dbReference type="GO" id="GO:0016787">
    <property type="term" value="F:hydrolase activity"/>
    <property type="evidence" value="ECO:0007669"/>
    <property type="project" value="UniProtKB-KW"/>
</dbReference>
<name>A0A177E1Y4_ALTAL</name>
<dbReference type="InterPro" id="IPR036514">
    <property type="entry name" value="SGNH_hydro_sf"/>
</dbReference>
<dbReference type="CDD" id="cd01838">
    <property type="entry name" value="Isoamyl_acetate_hydrolase_like"/>
    <property type="match status" value="1"/>
</dbReference>
<sequence length="265" mass="30019">MPALYEQFLLFGDSITQDSFSQERGFGFSAALQAAYIRRLDVVNRGFSGYNTRQALQILPAIVPPPDQAKVRFMTVFFGANDSSLPDAPNKQHIPLNEFVQNLKDIIFHPKIKAHNPRIILVAPPPINEHLWWPRDQSNGYTSVSRLASTTKAYADAVVELGAELNLPVVNLWKTFMAKTDFKADAWKLGDQLPGSLDVAQNDALVELMYDGLHFNPAGYDIFYQELMKVVEQQWPDQMPEKLPMVLPPWNDQEAWKAWEATQTS</sequence>
<dbReference type="OMA" id="VIWPKVI"/>
<keyword evidence="3" id="KW-1185">Reference proteome</keyword>
<dbReference type="InterPro" id="IPR045136">
    <property type="entry name" value="Iah1-like"/>
</dbReference>
<evidence type="ECO:0000259" key="1">
    <source>
        <dbReference type="Pfam" id="PF13472"/>
    </source>
</evidence>
<dbReference type="Pfam" id="PF13472">
    <property type="entry name" value="Lipase_GDSL_2"/>
    <property type="match status" value="1"/>
</dbReference>
<dbReference type="EMBL" id="KV441469">
    <property type="protein sequence ID" value="OAG25964.1"/>
    <property type="molecule type" value="Genomic_DNA"/>
</dbReference>
<dbReference type="KEGG" id="aalt:CC77DRAFT_16433"/>
<organism evidence="2 3">
    <name type="scientific">Alternaria alternata</name>
    <name type="common">Alternaria rot fungus</name>
    <name type="synonym">Torula alternata</name>
    <dbReference type="NCBI Taxonomy" id="5599"/>
    <lineage>
        <taxon>Eukaryota</taxon>
        <taxon>Fungi</taxon>
        <taxon>Dikarya</taxon>
        <taxon>Ascomycota</taxon>
        <taxon>Pezizomycotina</taxon>
        <taxon>Dothideomycetes</taxon>
        <taxon>Pleosporomycetidae</taxon>
        <taxon>Pleosporales</taxon>
        <taxon>Pleosporineae</taxon>
        <taxon>Pleosporaceae</taxon>
        <taxon>Alternaria</taxon>
        <taxon>Alternaria sect. Alternaria</taxon>
        <taxon>Alternaria alternata complex</taxon>
    </lineage>
</organism>
<proteinExistence type="predicted"/>
<dbReference type="GeneID" id="29115964"/>
<dbReference type="PANTHER" id="PTHR14209">
    <property type="entry name" value="ISOAMYL ACETATE-HYDROLYZING ESTERASE 1"/>
    <property type="match status" value="1"/>
</dbReference>
<evidence type="ECO:0000313" key="2">
    <source>
        <dbReference type="EMBL" id="OAG25964.1"/>
    </source>
</evidence>
<keyword evidence="2" id="KW-0378">Hydrolase</keyword>
<feature type="domain" description="SGNH hydrolase-type esterase" evidence="1">
    <location>
        <begin position="10"/>
        <end position="222"/>
    </location>
</feature>
<reference evidence="2 3" key="1">
    <citation type="submission" date="2016-05" db="EMBL/GenBank/DDBJ databases">
        <title>Comparative analysis of secretome profiles of manganese(II)-oxidizing ascomycete fungi.</title>
        <authorList>
            <consortium name="DOE Joint Genome Institute"/>
            <person name="Zeiner C.A."/>
            <person name="Purvine S.O."/>
            <person name="Zink E.M."/>
            <person name="Wu S."/>
            <person name="Pasa-Tolic L."/>
            <person name="Chaput D.L."/>
            <person name="Haridas S."/>
            <person name="Grigoriev I.V."/>
            <person name="Santelli C.M."/>
            <person name="Hansel C.M."/>
        </authorList>
    </citation>
    <scope>NUCLEOTIDE SEQUENCE [LARGE SCALE GENOMIC DNA]</scope>
    <source>
        <strain evidence="2 3">SRC1lrK2f</strain>
    </source>
</reference>
<dbReference type="VEuPathDB" id="FungiDB:CC77DRAFT_16433"/>
<dbReference type="PANTHER" id="PTHR14209:SF19">
    <property type="entry name" value="ISOAMYL ACETATE-HYDROLYZING ESTERASE 1 HOMOLOG"/>
    <property type="match status" value="1"/>
</dbReference>